<dbReference type="SUPFAM" id="SSF161098">
    <property type="entry name" value="MetI-like"/>
    <property type="match status" value="1"/>
</dbReference>
<keyword evidence="3 6" id="KW-0812">Transmembrane</keyword>
<evidence type="ECO:0000313" key="9">
    <source>
        <dbReference type="Proteomes" id="UP001597502"/>
    </source>
</evidence>
<dbReference type="Gene3D" id="1.10.3720.10">
    <property type="entry name" value="MetI-like"/>
    <property type="match status" value="1"/>
</dbReference>
<evidence type="ECO:0000256" key="1">
    <source>
        <dbReference type="ARBA" id="ARBA00004141"/>
    </source>
</evidence>
<accession>A0ABW5V9F4</accession>
<keyword evidence="4 6" id="KW-1133">Transmembrane helix</keyword>
<feature type="transmembrane region" description="Helical" evidence="6">
    <location>
        <begin position="75"/>
        <end position="92"/>
    </location>
</feature>
<evidence type="ECO:0000259" key="7">
    <source>
        <dbReference type="PROSITE" id="PS50928"/>
    </source>
</evidence>
<evidence type="ECO:0000313" key="8">
    <source>
        <dbReference type="EMBL" id="MFD2762066.1"/>
    </source>
</evidence>
<keyword evidence="2 6" id="KW-0813">Transport</keyword>
<dbReference type="Pfam" id="PF00528">
    <property type="entry name" value="BPD_transp_1"/>
    <property type="match status" value="1"/>
</dbReference>
<proteinExistence type="inferred from homology"/>
<dbReference type="EMBL" id="JBHUNA010000034">
    <property type="protein sequence ID" value="MFD2762066.1"/>
    <property type="molecule type" value="Genomic_DNA"/>
</dbReference>
<comment type="caution">
    <text evidence="8">The sequence shown here is derived from an EMBL/GenBank/DDBJ whole genome shotgun (WGS) entry which is preliminary data.</text>
</comment>
<evidence type="ECO:0000256" key="4">
    <source>
        <dbReference type="ARBA" id="ARBA00022989"/>
    </source>
</evidence>
<sequence>MSEDYSSILAYMNEHIIIALTVIVLSVLFSVPLAIYMTKVKNEPIKTIIFNIANVFQTIPTIALLAIVIPLLGIGFVPAVVALFLYSLLPLLRNTYAGMNSVDPEIIEAAKGMGFGTFERLFKVELPVALPYVMSGVRVTSVYIISWTTLAALIGAGGLGDLILAGIGYNDTFMIFTGTFLAIIIAILLDLALGRIEKVFAYS</sequence>
<evidence type="ECO:0000256" key="6">
    <source>
        <dbReference type="RuleBase" id="RU363032"/>
    </source>
</evidence>
<keyword evidence="9" id="KW-1185">Reference proteome</keyword>
<dbReference type="InterPro" id="IPR000515">
    <property type="entry name" value="MetI-like"/>
</dbReference>
<comment type="subcellular location">
    <subcellularLocation>
        <location evidence="6">Cell membrane</location>
        <topology evidence="6">Multi-pass membrane protein</topology>
    </subcellularLocation>
    <subcellularLocation>
        <location evidence="1">Membrane</location>
        <topology evidence="1">Multi-pass membrane protein</topology>
    </subcellularLocation>
</comment>
<dbReference type="PROSITE" id="PS50928">
    <property type="entry name" value="ABC_TM1"/>
    <property type="match status" value="1"/>
</dbReference>
<gene>
    <name evidence="8" type="ORF">ACFSUO_13990</name>
</gene>
<feature type="domain" description="ABC transmembrane type-1" evidence="7">
    <location>
        <begin position="12"/>
        <end position="193"/>
    </location>
</feature>
<evidence type="ECO:0000256" key="3">
    <source>
        <dbReference type="ARBA" id="ARBA00022692"/>
    </source>
</evidence>
<organism evidence="8 9">
    <name type="scientific">Lentibacillus juripiscarius</name>
    <dbReference type="NCBI Taxonomy" id="257446"/>
    <lineage>
        <taxon>Bacteria</taxon>
        <taxon>Bacillati</taxon>
        <taxon>Bacillota</taxon>
        <taxon>Bacilli</taxon>
        <taxon>Bacillales</taxon>
        <taxon>Bacillaceae</taxon>
        <taxon>Lentibacillus</taxon>
    </lineage>
</organism>
<feature type="transmembrane region" description="Helical" evidence="6">
    <location>
        <begin position="142"/>
        <end position="167"/>
    </location>
</feature>
<dbReference type="PANTHER" id="PTHR30177:SF4">
    <property type="entry name" value="OSMOPROTECTANT IMPORT PERMEASE PROTEIN OSMW"/>
    <property type="match status" value="1"/>
</dbReference>
<feature type="transmembrane region" description="Helical" evidence="6">
    <location>
        <begin position="16"/>
        <end position="36"/>
    </location>
</feature>
<name>A0ABW5V9F4_9BACI</name>
<dbReference type="Proteomes" id="UP001597502">
    <property type="component" value="Unassembled WGS sequence"/>
</dbReference>
<feature type="transmembrane region" description="Helical" evidence="6">
    <location>
        <begin position="48"/>
        <end position="69"/>
    </location>
</feature>
<evidence type="ECO:0000256" key="2">
    <source>
        <dbReference type="ARBA" id="ARBA00022448"/>
    </source>
</evidence>
<feature type="transmembrane region" description="Helical" evidence="6">
    <location>
        <begin position="173"/>
        <end position="193"/>
    </location>
</feature>
<reference evidence="9" key="1">
    <citation type="journal article" date="2019" name="Int. J. Syst. Evol. Microbiol.">
        <title>The Global Catalogue of Microorganisms (GCM) 10K type strain sequencing project: providing services to taxonomists for standard genome sequencing and annotation.</title>
        <authorList>
            <consortium name="The Broad Institute Genomics Platform"/>
            <consortium name="The Broad Institute Genome Sequencing Center for Infectious Disease"/>
            <person name="Wu L."/>
            <person name="Ma J."/>
        </authorList>
    </citation>
    <scope>NUCLEOTIDE SEQUENCE [LARGE SCALE GENOMIC DNA]</scope>
    <source>
        <strain evidence="9">TISTR 1535</strain>
    </source>
</reference>
<comment type="similarity">
    <text evidence="6">Belongs to the binding-protein-dependent transport system permease family.</text>
</comment>
<dbReference type="InterPro" id="IPR035906">
    <property type="entry name" value="MetI-like_sf"/>
</dbReference>
<dbReference type="PANTHER" id="PTHR30177">
    <property type="entry name" value="GLYCINE BETAINE/L-PROLINE TRANSPORT SYSTEM PERMEASE PROTEIN PROW"/>
    <property type="match status" value="1"/>
</dbReference>
<dbReference type="InterPro" id="IPR051204">
    <property type="entry name" value="ABC_transp_perm/SBD"/>
</dbReference>
<evidence type="ECO:0000256" key="5">
    <source>
        <dbReference type="ARBA" id="ARBA00023136"/>
    </source>
</evidence>
<keyword evidence="5 6" id="KW-0472">Membrane</keyword>
<dbReference type="CDD" id="cd06261">
    <property type="entry name" value="TM_PBP2"/>
    <property type="match status" value="1"/>
</dbReference>
<protein>
    <submittedName>
        <fullName evidence="8">ABC transporter permease</fullName>
    </submittedName>
</protein>